<dbReference type="VEuPathDB" id="FungiDB:RhiirA1_470841"/>
<dbReference type="VEuPathDB" id="FungiDB:RhiirFUN_006049"/>
<accession>A0A2N0R5C1</accession>
<evidence type="ECO:0008006" key="3">
    <source>
        <dbReference type="Google" id="ProtNLM"/>
    </source>
</evidence>
<dbReference type="Proteomes" id="UP000232688">
    <property type="component" value="Unassembled WGS sequence"/>
</dbReference>
<dbReference type="EMBL" id="LLXH01001525">
    <property type="protein sequence ID" value="PKC58518.1"/>
    <property type="molecule type" value="Genomic_DNA"/>
</dbReference>
<gene>
    <name evidence="1" type="ORF">RhiirA1_470841</name>
</gene>
<reference evidence="1 2" key="1">
    <citation type="submission" date="2017-10" db="EMBL/GenBank/DDBJ databases">
        <title>Extensive intraspecific genome diversity in a model arbuscular mycorrhizal fungus.</title>
        <authorList>
            <person name="Chen E.C.H."/>
            <person name="Morin E."/>
            <person name="Baudet D."/>
            <person name="Noel J."/>
            <person name="Ndikumana S."/>
            <person name="Charron P."/>
            <person name="St-Onge C."/>
            <person name="Giorgi J."/>
            <person name="Grigoriev I.V."/>
            <person name="Roux C."/>
            <person name="Martin F.M."/>
            <person name="Corradi N."/>
        </authorList>
    </citation>
    <scope>NUCLEOTIDE SEQUENCE [LARGE SCALE GENOMIC DNA]</scope>
    <source>
        <strain evidence="1 2">A1</strain>
    </source>
</reference>
<sequence>MEFAHLSPKKLISDEPISELKEAIKAKKAPEPTRTTCHKKDFEILPDSPAEECIHVIVEPPASTATSNREQELLDQVASLQALLNKSVHGFGQGNLDYAVECRPTGRVLGVIEVKKEDFMKGFAQASVQMESTLSRKRKADEIDDGRSIDRVFGIVTDASEWWKGPRSYCLVVGGGAKADGSFSKW</sequence>
<proteinExistence type="predicted"/>
<name>A0A2N0R5C1_9GLOM</name>
<reference evidence="1 2" key="2">
    <citation type="submission" date="2017-10" db="EMBL/GenBank/DDBJ databases">
        <title>Genome analyses suggest a sexual origin of heterokaryosis in a supposedly ancient asexual fungus.</title>
        <authorList>
            <person name="Corradi N."/>
            <person name="Sedzielewska K."/>
            <person name="Noel J."/>
            <person name="Charron P."/>
            <person name="Farinelli L."/>
            <person name="Marton T."/>
            <person name="Kruger M."/>
            <person name="Pelin A."/>
            <person name="Brachmann A."/>
            <person name="Corradi N."/>
        </authorList>
    </citation>
    <scope>NUCLEOTIDE SEQUENCE [LARGE SCALE GENOMIC DNA]</scope>
    <source>
        <strain evidence="1 2">A1</strain>
    </source>
</reference>
<protein>
    <recommendedName>
        <fullName evidence="3">Crinkler family protein</fullName>
    </recommendedName>
</protein>
<dbReference type="AlphaFoldDB" id="A0A2N0R5C1"/>
<comment type="caution">
    <text evidence="1">The sequence shown here is derived from an EMBL/GenBank/DDBJ whole genome shotgun (WGS) entry which is preliminary data.</text>
</comment>
<organism evidence="1 2">
    <name type="scientific">Rhizophagus irregularis</name>
    <dbReference type="NCBI Taxonomy" id="588596"/>
    <lineage>
        <taxon>Eukaryota</taxon>
        <taxon>Fungi</taxon>
        <taxon>Fungi incertae sedis</taxon>
        <taxon>Mucoromycota</taxon>
        <taxon>Glomeromycotina</taxon>
        <taxon>Glomeromycetes</taxon>
        <taxon>Glomerales</taxon>
        <taxon>Glomeraceae</taxon>
        <taxon>Rhizophagus</taxon>
    </lineage>
</organism>
<evidence type="ECO:0000313" key="1">
    <source>
        <dbReference type="EMBL" id="PKC58518.1"/>
    </source>
</evidence>
<evidence type="ECO:0000313" key="2">
    <source>
        <dbReference type="Proteomes" id="UP000232688"/>
    </source>
</evidence>